<name>A0AA39CNU8_9EURO</name>
<comment type="caution">
    <text evidence="7">The sequence shown here is derived from an EMBL/GenBank/DDBJ whole genome shotgun (WGS) entry which is preliminary data.</text>
</comment>
<comment type="subcellular location">
    <subcellularLocation>
        <location evidence="1">Nucleus</location>
    </subcellularLocation>
</comment>
<proteinExistence type="predicted"/>
<dbReference type="GO" id="GO:0005634">
    <property type="term" value="C:nucleus"/>
    <property type="evidence" value="ECO:0007669"/>
    <property type="project" value="UniProtKB-SubCell"/>
</dbReference>
<sequence>MLLTKIYCRLGRRCEYEAFEASSFGPTPSQSPRSETFNASDPMTRSHLKNTIIQRLEHHTPESVISAYHQAVEPWFPIVPRLQSRLRSTWDETPLDVALLCLAISLLTTSPSSTTKDNGDVSELETSYLQTKSSLALAEGLGVNSFPLVQSRILITLFEVSHGFYPAAYISLGSTLRALDALEVLAGLDTSRSHYSDGAPNHEETVLTWCGILVLDRYIAAESGPRPPLTRSRTEWLQDLLKPSLCPTHEPDVDKSSPFCRFARLVEASSLLDKIHTTINSPTAEQVFNLEEVMLTVKTSINLQTILTEEVSAEEHLYSGGLGLCHTALLLAFENGTKASFSAKASKDCNSLATTSLICILSTITSTLELFTTGTRSIEFNTFPPLVTFSVYKAAMITTERMSMELDSNDGLARLRTLRKFLKIVAKRWLSCERYLKLLDEDTTPRMMKAIEQEPGTF</sequence>
<dbReference type="GO" id="GO:0000981">
    <property type="term" value="F:DNA-binding transcription factor activity, RNA polymerase II-specific"/>
    <property type="evidence" value="ECO:0007669"/>
    <property type="project" value="InterPro"/>
</dbReference>
<dbReference type="AlphaFoldDB" id="A0AA39CNU8"/>
<evidence type="ECO:0000256" key="2">
    <source>
        <dbReference type="ARBA" id="ARBA00022723"/>
    </source>
</evidence>
<keyword evidence="2" id="KW-0479">Metal-binding</keyword>
<keyword evidence="4" id="KW-0804">Transcription</keyword>
<feature type="compositionally biased region" description="Polar residues" evidence="6">
    <location>
        <begin position="24"/>
        <end position="42"/>
    </location>
</feature>
<accession>A0AA39CNU8</accession>
<gene>
    <name evidence="7" type="ORF">H2200_002737</name>
</gene>
<evidence type="ECO:0000313" key="7">
    <source>
        <dbReference type="EMBL" id="KAJ9614600.1"/>
    </source>
</evidence>
<feature type="region of interest" description="Disordered" evidence="6">
    <location>
        <begin position="22"/>
        <end position="42"/>
    </location>
</feature>
<evidence type="ECO:0000256" key="5">
    <source>
        <dbReference type="ARBA" id="ARBA00023242"/>
    </source>
</evidence>
<evidence type="ECO:0008006" key="9">
    <source>
        <dbReference type="Google" id="ProtNLM"/>
    </source>
</evidence>
<keyword evidence="3" id="KW-0805">Transcription regulation</keyword>
<dbReference type="CDD" id="cd12148">
    <property type="entry name" value="fungal_TF_MHR"/>
    <property type="match status" value="1"/>
</dbReference>
<evidence type="ECO:0000256" key="4">
    <source>
        <dbReference type="ARBA" id="ARBA00023163"/>
    </source>
</evidence>
<evidence type="ECO:0000256" key="3">
    <source>
        <dbReference type="ARBA" id="ARBA00023015"/>
    </source>
</evidence>
<dbReference type="EMBL" id="JAPDRK010000003">
    <property type="protein sequence ID" value="KAJ9614600.1"/>
    <property type="molecule type" value="Genomic_DNA"/>
</dbReference>
<evidence type="ECO:0000256" key="1">
    <source>
        <dbReference type="ARBA" id="ARBA00004123"/>
    </source>
</evidence>
<dbReference type="PANTHER" id="PTHR47338">
    <property type="entry name" value="ZN(II)2CYS6 TRANSCRIPTION FACTOR (EUROFUNG)-RELATED"/>
    <property type="match status" value="1"/>
</dbReference>
<protein>
    <recommendedName>
        <fullName evidence="9">Transcription factor domain-containing protein</fullName>
    </recommendedName>
</protein>
<keyword evidence="5" id="KW-0539">Nucleus</keyword>
<organism evidence="7 8">
    <name type="scientific">Cladophialophora chaetospira</name>
    <dbReference type="NCBI Taxonomy" id="386627"/>
    <lineage>
        <taxon>Eukaryota</taxon>
        <taxon>Fungi</taxon>
        <taxon>Dikarya</taxon>
        <taxon>Ascomycota</taxon>
        <taxon>Pezizomycotina</taxon>
        <taxon>Eurotiomycetes</taxon>
        <taxon>Chaetothyriomycetidae</taxon>
        <taxon>Chaetothyriales</taxon>
        <taxon>Herpotrichiellaceae</taxon>
        <taxon>Cladophialophora</taxon>
    </lineage>
</organism>
<dbReference type="GO" id="GO:0046872">
    <property type="term" value="F:metal ion binding"/>
    <property type="evidence" value="ECO:0007669"/>
    <property type="project" value="UniProtKB-KW"/>
</dbReference>
<reference evidence="7" key="1">
    <citation type="submission" date="2022-10" db="EMBL/GenBank/DDBJ databases">
        <title>Culturing micro-colonial fungi from biological soil crusts in the Mojave desert and describing Neophaeococcomyces mojavensis, and introducing the new genera and species Taxawa tesnikishii.</title>
        <authorList>
            <person name="Kurbessoian T."/>
            <person name="Stajich J.E."/>
        </authorList>
    </citation>
    <scope>NUCLEOTIDE SEQUENCE</scope>
    <source>
        <strain evidence="7">TK_41</strain>
    </source>
</reference>
<dbReference type="Proteomes" id="UP001172673">
    <property type="component" value="Unassembled WGS sequence"/>
</dbReference>
<evidence type="ECO:0000256" key="6">
    <source>
        <dbReference type="SAM" id="MobiDB-lite"/>
    </source>
</evidence>
<dbReference type="PANTHER" id="PTHR47338:SF20">
    <property type="entry name" value="ZN(II)2CYS6 TRANSCRIPTION FACTOR (EUROFUNG)"/>
    <property type="match status" value="1"/>
</dbReference>
<evidence type="ECO:0000313" key="8">
    <source>
        <dbReference type="Proteomes" id="UP001172673"/>
    </source>
</evidence>
<dbReference type="InterPro" id="IPR050815">
    <property type="entry name" value="TF_fung"/>
</dbReference>
<keyword evidence="8" id="KW-1185">Reference proteome</keyword>